<evidence type="ECO:0000313" key="4">
    <source>
        <dbReference type="Proteomes" id="UP000185557"/>
    </source>
</evidence>
<evidence type="ECO:0000313" key="3">
    <source>
        <dbReference type="EMBL" id="OKH48630.1"/>
    </source>
</evidence>
<keyword evidence="1" id="KW-0472">Membrane</keyword>
<gene>
    <name evidence="3" type="ORF">NIES30_08745</name>
</gene>
<dbReference type="Pfam" id="PF05360">
    <property type="entry name" value="YiaAB"/>
    <property type="match status" value="1"/>
</dbReference>
<dbReference type="InterPro" id="IPR008024">
    <property type="entry name" value="YiaAB"/>
</dbReference>
<dbReference type="EMBL" id="MRCG01000005">
    <property type="protein sequence ID" value="OKH48630.1"/>
    <property type="molecule type" value="Genomic_DNA"/>
</dbReference>
<sequence length="93" mass="10189">MNSVQPPSSHSQAWVVQTWLAFLLSVGSLSLGIFCLPVDAWVKGYMGMGTLFALGSTASLSKTVRDLHEARQVTARIDEAKVEKLLAEHHPLR</sequence>
<keyword evidence="1" id="KW-0812">Transmembrane</keyword>
<accession>A0A1U7J6P5</accession>
<name>A0A1U7J6P5_9CYAN</name>
<dbReference type="PANTHER" id="PTHR37290:SF1">
    <property type="entry name" value="INNER MEMBRANE PROTEIN YIAA"/>
    <property type="match status" value="1"/>
</dbReference>
<dbReference type="InterPro" id="IPR038972">
    <property type="entry name" value="YiaA-like"/>
</dbReference>
<reference evidence="3 4" key="1">
    <citation type="submission" date="2016-11" db="EMBL/GenBank/DDBJ databases">
        <title>Draft Genome Sequences of Nine Cyanobacterial Strains from Diverse Habitats.</title>
        <authorList>
            <person name="Zhu T."/>
            <person name="Hou S."/>
            <person name="Lu X."/>
            <person name="Hess W.R."/>
        </authorList>
    </citation>
    <scope>NUCLEOTIDE SEQUENCE [LARGE SCALE GENOMIC DNA]</scope>
    <source>
        <strain evidence="3 4">NIES-30</strain>
    </source>
</reference>
<evidence type="ECO:0000256" key="1">
    <source>
        <dbReference type="SAM" id="Phobius"/>
    </source>
</evidence>
<dbReference type="AlphaFoldDB" id="A0A1U7J6P5"/>
<comment type="caution">
    <text evidence="3">The sequence shown here is derived from an EMBL/GenBank/DDBJ whole genome shotgun (WGS) entry which is preliminary data.</text>
</comment>
<dbReference type="GO" id="GO:0006974">
    <property type="term" value="P:DNA damage response"/>
    <property type="evidence" value="ECO:0007669"/>
    <property type="project" value="TreeGrafter"/>
</dbReference>
<dbReference type="STRING" id="549789.NIES30_08745"/>
<organism evidence="3 4">
    <name type="scientific">Phormidium tenue NIES-30</name>
    <dbReference type="NCBI Taxonomy" id="549789"/>
    <lineage>
        <taxon>Bacteria</taxon>
        <taxon>Bacillati</taxon>
        <taxon>Cyanobacteriota</taxon>
        <taxon>Cyanophyceae</taxon>
        <taxon>Oscillatoriophycideae</taxon>
        <taxon>Oscillatoriales</taxon>
        <taxon>Oscillatoriaceae</taxon>
        <taxon>Phormidium</taxon>
    </lineage>
</organism>
<feature type="domain" description="YiaAB two helix" evidence="2">
    <location>
        <begin position="14"/>
        <end position="66"/>
    </location>
</feature>
<dbReference type="PANTHER" id="PTHR37290">
    <property type="entry name" value="INNER MEMBRANE PROTEIN YIAA-RELATED"/>
    <property type="match status" value="1"/>
</dbReference>
<dbReference type="RefSeq" id="WP_073608042.1">
    <property type="nucleotide sequence ID" value="NZ_MRCG01000005.1"/>
</dbReference>
<keyword evidence="1" id="KW-1133">Transmembrane helix</keyword>
<dbReference type="GO" id="GO:0005886">
    <property type="term" value="C:plasma membrane"/>
    <property type="evidence" value="ECO:0007669"/>
    <property type="project" value="TreeGrafter"/>
</dbReference>
<evidence type="ECO:0000259" key="2">
    <source>
        <dbReference type="Pfam" id="PF05360"/>
    </source>
</evidence>
<proteinExistence type="predicted"/>
<protein>
    <recommendedName>
        <fullName evidence="2">YiaAB two helix domain-containing protein</fullName>
    </recommendedName>
</protein>
<dbReference type="OrthoDB" id="163792at2"/>
<dbReference type="Proteomes" id="UP000185557">
    <property type="component" value="Unassembled WGS sequence"/>
</dbReference>
<keyword evidence="4" id="KW-1185">Reference proteome</keyword>
<feature type="transmembrane region" description="Helical" evidence="1">
    <location>
        <begin position="20"/>
        <end position="42"/>
    </location>
</feature>